<proteinExistence type="predicted"/>
<dbReference type="Proteomes" id="UP001595921">
    <property type="component" value="Unassembled WGS sequence"/>
</dbReference>
<dbReference type="Pfam" id="PF13460">
    <property type="entry name" value="NAD_binding_10"/>
    <property type="match status" value="1"/>
</dbReference>
<dbReference type="RefSeq" id="WP_267623558.1">
    <property type="nucleotide sequence ID" value="NZ_JAODIW010000008.1"/>
</dbReference>
<organism evidence="2 3">
    <name type="scientific">Halobium salinum</name>
    <dbReference type="NCBI Taxonomy" id="1364940"/>
    <lineage>
        <taxon>Archaea</taxon>
        <taxon>Methanobacteriati</taxon>
        <taxon>Methanobacteriota</taxon>
        <taxon>Stenosarchaea group</taxon>
        <taxon>Halobacteria</taxon>
        <taxon>Halobacteriales</taxon>
        <taxon>Haloferacaceae</taxon>
        <taxon>Halobium</taxon>
    </lineage>
</organism>
<feature type="domain" description="NAD(P)-binding" evidence="1">
    <location>
        <begin position="7"/>
        <end position="186"/>
    </location>
</feature>
<reference evidence="2 3" key="1">
    <citation type="journal article" date="2019" name="Int. J. Syst. Evol. Microbiol.">
        <title>The Global Catalogue of Microorganisms (GCM) 10K type strain sequencing project: providing services to taxonomists for standard genome sequencing and annotation.</title>
        <authorList>
            <consortium name="The Broad Institute Genomics Platform"/>
            <consortium name="The Broad Institute Genome Sequencing Center for Infectious Disease"/>
            <person name="Wu L."/>
            <person name="Ma J."/>
        </authorList>
    </citation>
    <scope>NUCLEOTIDE SEQUENCE [LARGE SCALE GENOMIC DNA]</scope>
    <source>
        <strain evidence="2 3">CGMCC 1.12553</strain>
    </source>
</reference>
<evidence type="ECO:0000259" key="1">
    <source>
        <dbReference type="Pfam" id="PF13460"/>
    </source>
</evidence>
<sequence length="218" mass="22973">MQVLVAGAHGPTGQHTVRLLAERGHDVRAMVHRESYAGEVEALGDRVEAVVADLTEPETLADAVRGCDAVVFAAGSNGEDVWGVDRDGANALVDEAEDAGADRFVMLSAMNADAPEDSPEALREYLRAKAEADAYLRESDLTWTVVRPGALSDDEGTERVSVGDDLDREGDVPREDVAATMVTALELEATHGATFELLSGDEPVEAALRGLAGGDSES</sequence>
<protein>
    <submittedName>
        <fullName evidence="2">SDR family oxidoreductase</fullName>
    </submittedName>
</protein>
<accession>A0ABD5PD13</accession>
<dbReference type="AlphaFoldDB" id="A0ABD5PD13"/>
<dbReference type="InterPro" id="IPR036291">
    <property type="entry name" value="NAD(P)-bd_dom_sf"/>
</dbReference>
<dbReference type="EMBL" id="JBHSDS010000006">
    <property type="protein sequence ID" value="MFC4358651.1"/>
    <property type="molecule type" value="Genomic_DNA"/>
</dbReference>
<dbReference type="InterPro" id="IPR016040">
    <property type="entry name" value="NAD(P)-bd_dom"/>
</dbReference>
<dbReference type="CDD" id="cd05243">
    <property type="entry name" value="SDR_a5"/>
    <property type="match status" value="1"/>
</dbReference>
<dbReference type="PANTHER" id="PTHR15020">
    <property type="entry name" value="FLAVIN REDUCTASE-RELATED"/>
    <property type="match status" value="1"/>
</dbReference>
<dbReference type="PANTHER" id="PTHR15020:SF50">
    <property type="entry name" value="UPF0659 PROTEIN YMR090W"/>
    <property type="match status" value="1"/>
</dbReference>
<evidence type="ECO:0000313" key="3">
    <source>
        <dbReference type="Proteomes" id="UP001595921"/>
    </source>
</evidence>
<comment type="caution">
    <text evidence="2">The sequence shown here is derived from an EMBL/GenBank/DDBJ whole genome shotgun (WGS) entry which is preliminary data.</text>
</comment>
<dbReference type="SUPFAM" id="SSF51735">
    <property type="entry name" value="NAD(P)-binding Rossmann-fold domains"/>
    <property type="match status" value="1"/>
</dbReference>
<evidence type="ECO:0000313" key="2">
    <source>
        <dbReference type="EMBL" id="MFC4358651.1"/>
    </source>
</evidence>
<gene>
    <name evidence="2" type="ORF">ACFO0N_11940</name>
</gene>
<dbReference type="Gene3D" id="3.40.50.720">
    <property type="entry name" value="NAD(P)-binding Rossmann-like Domain"/>
    <property type="match status" value="1"/>
</dbReference>
<keyword evidence="3" id="KW-1185">Reference proteome</keyword>
<name>A0ABD5PD13_9EURY</name>